<sequence>MSTSLDAVVDQQLHDTTALLLAGCEPAEVPDRLLRSGWYELWEEEPQAAAHALFAQQGRLAKSSAMLSLLAGPVLAGVAEPCAALFPTPARVGPTRGDGSEVLALTYATALDRVDRAVMAVTRAGGLQVVALRRDELTVRPLRGLDPDLGLCWVDATCAIGGAEPLAIGDTAAQRCAHALALARRLLAEEMNGLVGAQLQMAVDHAQSRAQFGRKVGSYQAVKHRLAETFVAAESARLATAAAWSDPHPNASVMAKVHAGIAVDIANQHCLQVLGGIGFTWEHPFHRYYRRGRVLDLLLGSATQLTEWTGRQLLATAQLWPLAPL</sequence>
<reference evidence="6" key="1">
    <citation type="submission" date="2020-07" db="EMBL/GenBank/DDBJ databases">
        <title>Description of Mycobacterium gordonae subsp. intergordonae subsp.nov. and Mycobacterium gordonae subsp. gordonae subsp. nov.</title>
        <authorList>
            <person name="Yu X."/>
        </authorList>
    </citation>
    <scope>NUCLEOTIDE SEQUENCE [LARGE SCALE GENOMIC DNA]</scope>
    <source>
        <strain evidence="6">24</strain>
    </source>
</reference>
<name>A0A7D6I7B7_9MYCO</name>
<protein>
    <recommendedName>
        <fullName evidence="4">Acyl-CoA dehydrogenase/oxidase C-terminal domain-containing protein</fullName>
    </recommendedName>
</protein>
<dbReference type="RefSeq" id="WP_180914956.1">
    <property type="nucleotide sequence ID" value="NZ_CP059165.1"/>
</dbReference>
<evidence type="ECO:0000259" key="4">
    <source>
        <dbReference type="Pfam" id="PF00441"/>
    </source>
</evidence>
<dbReference type="GO" id="GO:0003995">
    <property type="term" value="F:acyl-CoA dehydrogenase activity"/>
    <property type="evidence" value="ECO:0007669"/>
    <property type="project" value="TreeGrafter"/>
</dbReference>
<keyword evidence="6" id="KW-1185">Reference proteome</keyword>
<gene>
    <name evidence="5" type="ORF">H0P51_21905</name>
</gene>
<proteinExistence type="predicted"/>
<dbReference type="PANTHER" id="PTHR43884:SF20">
    <property type="entry name" value="ACYL-COA DEHYDROGENASE FADE28"/>
    <property type="match status" value="1"/>
</dbReference>
<dbReference type="InterPro" id="IPR036250">
    <property type="entry name" value="AcylCo_DH-like_C"/>
</dbReference>
<evidence type="ECO:0000313" key="6">
    <source>
        <dbReference type="Proteomes" id="UP000510682"/>
    </source>
</evidence>
<dbReference type="PANTHER" id="PTHR43884">
    <property type="entry name" value="ACYL-COA DEHYDROGENASE"/>
    <property type="match status" value="1"/>
</dbReference>
<evidence type="ECO:0000313" key="5">
    <source>
        <dbReference type="EMBL" id="QLL06377.1"/>
    </source>
</evidence>
<reference evidence="5 6" key="2">
    <citation type="submission" date="2020-07" db="EMBL/GenBank/DDBJ databases">
        <authorList>
            <person name="Yu X."/>
        </authorList>
    </citation>
    <scope>NUCLEOTIDE SEQUENCE [LARGE SCALE GENOMIC DNA]</scope>
    <source>
        <strain evidence="6">24</strain>
    </source>
</reference>
<dbReference type="EMBL" id="CP059165">
    <property type="protein sequence ID" value="QLL06377.1"/>
    <property type="molecule type" value="Genomic_DNA"/>
</dbReference>
<dbReference type="AlphaFoldDB" id="A0A7D6I7B7"/>
<dbReference type="Proteomes" id="UP000510682">
    <property type="component" value="Chromosome"/>
</dbReference>
<evidence type="ECO:0000256" key="2">
    <source>
        <dbReference type="ARBA" id="ARBA00022827"/>
    </source>
</evidence>
<dbReference type="Pfam" id="PF00441">
    <property type="entry name" value="Acyl-CoA_dh_1"/>
    <property type="match status" value="1"/>
</dbReference>
<evidence type="ECO:0000256" key="3">
    <source>
        <dbReference type="ARBA" id="ARBA00023002"/>
    </source>
</evidence>
<evidence type="ECO:0000256" key="1">
    <source>
        <dbReference type="ARBA" id="ARBA00022630"/>
    </source>
</evidence>
<dbReference type="Gene3D" id="1.20.140.10">
    <property type="entry name" value="Butyryl-CoA Dehydrogenase, subunit A, domain 3"/>
    <property type="match status" value="1"/>
</dbReference>
<reference evidence="6" key="3">
    <citation type="submission" date="2023-07" db="EMBL/GenBank/DDBJ databases">
        <title>Description of Mycobacterium gordonae subsp. intergordonae subsp.nov. and Mycobacterium gordonae subsp. gordonae subsp. nov.</title>
        <authorList>
            <person name="Huang H."/>
        </authorList>
    </citation>
    <scope>NUCLEOTIDE SEQUENCE [LARGE SCALE GENOMIC DNA]</scope>
    <source>
        <strain evidence="6">24</strain>
    </source>
</reference>
<accession>A0A7D6I7B7</accession>
<feature type="domain" description="Acyl-CoA dehydrogenase/oxidase C-terminal" evidence="4">
    <location>
        <begin position="178"/>
        <end position="303"/>
    </location>
</feature>
<keyword evidence="3" id="KW-0560">Oxidoreductase</keyword>
<dbReference type="KEGG" id="mgor:H0P51_21905"/>
<organism evidence="5 6">
    <name type="scientific">Mycobacterium vicinigordonae</name>
    <dbReference type="NCBI Taxonomy" id="1719132"/>
    <lineage>
        <taxon>Bacteria</taxon>
        <taxon>Bacillati</taxon>
        <taxon>Actinomycetota</taxon>
        <taxon>Actinomycetes</taxon>
        <taxon>Mycobacteriales</taxon>
        <taxon>Mycobacteriaceae</taxon>
        <taxon>Mycobacterium</taxon>
    </lineage>
</organism>
<keyword evidence="2" id="KW-0274">FAD</keyword>
<dbReference type="SUPFAM" id="SSF47203">
    <property type="entry name" value="Acyl-CoA dehydrogenase C-terminal domain-like"/>
    <property type="match status" value="1"/>
</dbReference>
<keyword evidence="1" id="KW-0285">Flavoprotein</keyword>
<dbReference type="InterPro" id="IPR009075">
    <property type="entry name" value="AcylCo_DH/oxidase_C"/>
</dbReference>